<organism evidence="1">
    <name type="scientific">Brachypodium distachyon</name>
    <name type="common">Purple false brome</name>
    <name type="synonym">Trachynia distachya</name>
    <dbReference type="NCBI Taxonomy" id="15368"/>
    <lineage>
        <taxon>Eukaryota</taxon>
        <taxon>Viridiplantae</taxon>
        <taxon>Streptophyta</taxon>
        <taxon>Embryophyta</taxon>
        <taxon>Tracheophyta</taxon>
        <taxon>Spermatophyta</taxon>
        <taxon>Magnoliopsida</taxon>
        <taxon>Liliopsida</taxon>
        <taxon>Poales</taxon>
        <taxon>Poaceae</taxon>
        <taxon>BOP clade</taxon>
        <taxon>Pooideae</taxon>
        <taxon>Stipodae</taxon>
        <taxon>Brachypodieae</taxon>
        <taxon>Brachypodium</taxon>
    </lineage>
</organism>
<evidence type="ECO:0000313" key="1">
    <source>
        <dbReference type="EMBL" id="PNT75325.1"/>
    </source>
</evidence>
<dbReference type="InParanoid" id="A0A2K2DM14"/>
<dbReference type="EnsemblPlants" id="PNT75325">
    <property type="protein sequence ID" value="PNT75325"/>
    <property type="gene ID" value="BRADI_1g30283v3"/>
</dbReference>
<dbReference type="Proteomes" id="UP000008810">
    <property type="component" value="Chromosome 1"/>
</dbReference>
<gene>
    <name evidence="1" type="ORF">BRADI_1g30283v3</name>
</gene>
<protein>
    <submittedName>
        <fullName evidence="1 2">Uncharacterized protein</fullName>
    </submittedName>
</protein>
<proteinExistence type="predicted"/>
<dbReference type="Gramene" id="PNT75325">
    <property type="protein sequence ID" value="PNT75325"/>
    <property type="gene ID" value="BRADI_1g30283v3"/>
</dbReference>
<accession>A0A2K2DM14</accession>
<reference evidence="1" key="2">
    <citation type="submission" date="2017-06" db="EMBL/GenBank/DDBJ databases">
        <title>WGS assembly of Brachypodium distachyon.</title>
        <authorList>
            <consortium name="The International Brachypodium Initiative"/>
            <person name="Lucas S."/>
            <person name="Harmon-Smith M."/>
            <person name="Lail K."/>
            <person name="Tice H."/>
            <person name="Grimwood J."/>
            <person name="Bruce D."/>
            <person name="Barry K."/>
            <person name="Shu S."/>
            <person name="Lindquist E."/>
            <person name="Wang M."/>
            <person name="Pitluck S."/>
            <person name="Vogel J.P."/>
            <person name="Garvin D.F."/>
            <person name="Mockler T.C."/>
            <person name="Schmutz J."/>
            <person name="Rokhsar D."/>
            <person name="Bevan M.W."/>
        </authorList>
    </citation>
    <scope>NUCLEOTIDE SEQUENCE</scope>
    <source>
        <strain evidence="1">Bd21</strain>
    </source>
</reference>
<evidence type="ECO:0000313" key="3">
    <source>
        <dbReference type="Proteomes" id="UP000008810"/>
    </source>
</evidence>
<dbReference type="EMBL" id="CM000880">
    <property type="protein sequence ID" value="PNT75325.1"/>
    <property type="molecule type" value="Genomic_DNA"/>
</dbReference>
<reference evidence="1 2" key="1">
    <citation type="journal article" date="2010" name="Nature">
        <title>Genome sequencing and analysis of the model grass Brachypodium distachyon.</title>
        <authorList>
            <consortium name="International Brachypodium Initiative"/>
        </authorList>
    </citation>
    <scope>NUCLEOTIDE SEQUENCE [LARGE SCALE GENOMIC DNA]</scope>
    <source>
        <strain evidence="1 2">Bd21</strain>
    </source>
</reference>
<keyword evidence="3" id="KW-1185">Reference proteome</keyword>
<dbReference type="AlphaFoldDB" id="A0A2K2DM14"/>
<reference evidence="2" key="3">
    <citation type="submission" date="2018-08" db="UniProtKB">
        <authorList>
            <consortium name="EnsemblPlants"/>
        </authorList>
    </citation>
    <scope>IDENTIFICATION</scope>
    <source>
        <strain evidence="2">cv. Bd21</strain>
    </source>
</reference>
<name>A0A2K2DM14_BRADI</name>
<evidence type="ECO:0000313" key="2">
    <source>
        <dbReference type="EnsemblPlants" id="PNT75325"/>
    </source>
</evidence>
<sequence length="85" mass="9836">MIDGGKPTDFNKGRDIELDMPTPLCHPCAFWRIKPVFIQKIPLTIYSPTKNKKNTQELNVISIETVFFVSLDYSEFLFPSFVPRL</sequence>